<evidence type="ECO:0000313" key="2">
    <source>
        <dbReference type="Proteomes" id="UP000288216"/>
    </source>
</evidence>
<name>A0A401NYP8_SCYTO</name>
<protein>
    <submittedName>
        <fullName evidence="1">Uncharacterized protein</fullName>
    </submittedName>
</protein>
<accession>A0A401NYP8</accession>
<proteinExistence type="predicted"/>
<dbReference type="Proteomes" id="UP000288216">
    <property type="component" value="Unassembled WGS sequence"/>
</dbReference>
<gene>
    <name evidence="1" type="ORF">scyTo_0007812</name>
</gene>
<dbReference type="OrthoDB" id="9219558at2759"/>
<organism evidence="1 2">
    <name type="scientific">Scyliorhinus torazame</name>
    <name type="common">Cloudy catshark</name>
    <name type="synonym">Catulus torazame</name>
    <dbReference type="NCBI Taxonomy" id="75743"/>
    <lineage>
        <taxon>Eukaryota</taxon>
        <taxon>Metazoa</taxon>
        <taxon>Chordata</taxon>
        <taxon>Craniata</taxon>
        <taxon>Vertebrata</taxon>
        <taxon>Chondrichthyes</taxon>
        <taxon>Elasmobranchii</taxon>
        <taxon>Galeomorphii</taxon>
        <taxon>Galeoidea</taxon>
        <taxon>Carcharhiniformes</taxon>
        <taxon>Scyliorhinidae</taxon>
        <taxon>Scyliorhinus</taxon>
    </lineage>
</organism>
<evidence type="ECO:0000313" key="1">
    <source>
        <dbReference type="EMBL" id="GCB65975.1"/>
    </source>
</evidence>
<dbReference type="AlphaFoldDB" id="A0A401NYP8"/>
<reference evidence="1 2" key="1">
    <citation type="journal article" date="2018" name="Nat. Ecol. Evol.">
        <title>Shark genomes provide insights into elasmobranch evolution and the origin of vertebrates.</title>
        <authorList>
            <person name="Hara Y"/>
            <person name="Yamaguchi K"/>
            <person name="Onimaru K"/>
            <person name="Kadota M"/>
            <person name="Koyanagi M"/>
            <person name="Keeley SD"/>
            <person name="Tatsumi K"/>
            <person name="Tanaka K"/>
            <person name="Motone F"/>
            <person name="Kageyama Y"/>
            <person name="Nozu R"/>
            <person name="Adachi N"/>
            <person name="Nishimura O"/>
            <person name="Nakagawa R"/>
            <person name="Tanegashima C"/>
            <person name="Kiyatake I"/>
            <person name="Matsumoto R"/>
            <person name="Murakumo K"/>
            <person name="Nishida K"/>
            <person name="Terakita A"/>
            <person name="Kuratani S"/>
            <person name="Sato K"/>
            <person name="Hyodo S Kuraku.S."/>
        </authorList>
    </citation>
    <scope>NUCLEOTIDE SEQUENCE [LARGE SCALE GENOMIC DNA]</scope>
</reference>
<comment type="caution">
    <text evidence="1">The sequence shown here is derived from an EMBL/GenBank/DDBJ whole genome shotgun (WGS) entry which is preliminary data.</text>
</comment>
<dbReference type="EMBL" id="BFAA01002892">
    <property type="protein sequence ID" value="GCB65975.1"/>
    <property type="molecule type" value="Genomic_DNA"/>
</dbReference>
<keyword evidence="2" id="KW-1185">Reference proteome</keyword>
<sequence>MPAQAFSFRLDLTRSLLLLNVSELLGKKSCWRSAQGCSVTLWNTSPTLLLWNQRDHLRLNDLGEDQKEAKTRVPLKQLKRKLSPLVRSDPGVDLENGCERPESSSSQVNFDPNIPLATRPSRFVKFQSRSCDTFRFQSMLKIGVSMEAHAVTYMCQKQLFCVCLCERMLHCAA</sequence>